<dbReference type="InterPro" id="IPR058240">
    <property type="entry name" value="rSAM_sf"/>
</dbReference>
<evidence type="ECO:0000256" key="4">
    <source>
        <dbReference type="ARBA" id="ARBA00022723"/>
    </source>
</evidence>
<dbReference type="SUPFAM" id="SSF102114">
    <property type="entry name" value="Radical SAM enzymes"/>
    <property type="match status" value="1"/>
</dbReference>
<dbReference type="OrthoDB" id="9805809at2"/>
<gene>
    <name evidence="8" type="ORF">BXP70_02720</name>
</gene>
<sequence length="339" mass="39149">MASLLSDGLNFLSKATPSRLLNAGQVVGSYVLSKWTGKAHHKGLPLALSFEPTTSCNLRCPECPSGLRSFTRPTGMLPDELFKRTIDEVHRQLWYLIFYFQGEPYLHPNFLDLVKYAADKGIYTATSTNAHYLTDKNARRTVESGLDRLIISLDGTTQEVYQQYRVGGKLDKVLEGTRNIIRWRKELKSSTPRVVFQFLVVRPNEHQIEEAKQLAKDLGVDDVWFKTAQIYDYQNGSPLIPTIDYYSRYENNNGSWRIKNRLLNHCWKMWHSCVVTWDGLVVPCCFDKDAEYRLGDLQQQSFRALWQAPKYQRFRASLLKGRDQIDMCRNCTEGTKVWG</sequence>
<keyword evidence="4" id="KW-0479">Metal-binding</keyword>
<dbReference type="PANTHER" id="PTHR11228:SF7">
    <property type="entry name" value="PQQA PEPTIDE CYCLASE"/>
    <property type="match status" value="1"/>
</dbReference>
<evidence type="ECO:0000259" key="7">
    <source>
        <dbReference type="PROSITE" id="PS51918"/>
    </source>
</evidence>
<evidence type="ECO:0000256" key="3">
    <source>
        <dbReference type="ARBA" id="ARBA00022691"/>
    </source>
</evidence>
<keyword evidence="3" id="KW-0949">S-adenosyl-L-methionine</keyword>
<dbReference type="SFLD" id="SFLDG01387">
    <property type="entry name" value="BtrN-like_SPASM_domain_contain"/>
    <property type="match status" value="1"/>
</dbReference>
<dbReference type="Proteomes" id="UP000194873">
    <property type="component" value="Unassembled WGS sequence"/>
</dbReference>
<comment type="caution">
    <text evidence="8">The sequence shown here is derived from an EMBL/GenBank/DDBJ whole genome shotgun (WGS) entry which is preliminary data.</text>
</comment>
<dbReference type="GO" id="GO:0003824">
    <property type="term" value="F:catalytic activity"/>
    <property type="evidence" value="ECO:0007669"/>
    <property type="project" value="InterPro"/>
</dbReference>
<dbReference type="CDD" id="cd01335">
    <property type="entry name" value="Radical_SAM"/>
    <property type="match status" value="1"/>
</dbReference>
<name>A0A243WJX9_9BACT</name>
<organism evidence="8 9">
    <name type="scientific">Hymenobacter crusticola</name>
    <dbReference type="NCBI Taxonomy" id="1770526"/>
    <lineage>
        <taxon>Bacteria</taxon>
        <taxon>Pseudomonadati</taxon>
        <taxon>Bacteroidota</taxon>
        <taxon>Cytophagia</taxon>
        <taxon>Cytophagales</taxon>
        <taxon>Hymenobacteraceae</taxon>
        <taxon>Hymenobacter</taxon>
    </lineage>
</organism>
<dbReference type="InterPro" id="IPR023885">
    <property type="entry name" value="4Fe4S-binding_SPASM_dom"/>
</dbReference>
<dbReference type="SFLD" id="SFLDG01067">
    <property type="entry name" value="SPASM/twitch_domain_containing"/>
    <property type="match status" value="1"/>
</dbReference>
<evidence type="ECO:0000256" key="2">
    <source>
        <dbReference type="ARBA" id="ARBA00022485"/>
    </source>
</evidence>
<keyword evidence="9" id="KW-1185">Reference proteome</keyword>
<dbReference type="PANTHER" id="PTHR11228">
    <property type="entry name" value="RADICAL SAM DOMAIN PROTEIN"/>
    <property type="match status" value="1"/>
</dbReference>
<accession>A0A243WJX9</accession>
<dbReference type="Pfam" id="PF13186">
    <property type="entry name" value="SPASM"/>
    <property type="match status" value="1"/>
</dbReference>
<dbReference type="InterPro" id="IPR007197">
    <property type="entry name" value="rSAM"/>
</dbReference>
<evidence type="ECO:0000256" key="1">
    <source>
        <dbReference type="ARBA" id="ARBA00001966"/>
    </source>
</evidence>
<dbReference type="EMBL" id="MTSE01000001">
    <property type="protein sequence ID" value="OUJ76198.1"/>
    <property type="molecule type" value="Genomic_DNA"/>
</dbReference>
<dbReference type="SFLD" id="SFLDS00029">
    <property type="entry name" value="Radical_SAM"/>
    <property type="match status" value="1"/>
</dbReference>
<protein>
    <submittedName>
        <fullName evidence="8">Radical SAM protein</fullName>
    </submittedName>
</protein>
<dbReference type="AlphaFoldDB" id="A0A243WJX9"/>
<evidence type="ECO:0000313" key="8">
    <source>
        <dbReference type="EMBL" id="OUJ76198.1"/>
    </source>
</evidence>
<dbReference type="Pfam" id="PF04055">
    <property type="entry name" value="Radical_SAM"/>
    <property type="match status" value="1"/>
</dbReference>
<dbReference type="InterPro" id="IPR013785">
    <property type="entry name" value="Aldolase_TIM"/>
</dbReference>
<evidence type="ECO:0000256" key="6">
    <source>
        <dbReference type="ARBA" id="ARBA00023014"/>
    </source>
</evidence>
<proteinExistence type="predicted"/>
<keyword evidence="5" id="KW-0408">Iron</keyword>
<dbReference type="RefSeq" id="WP_086592453.1">
    <property type="nucleotide sequence ID" value="NZ_MTSE01000001.1"/>
</dbReference>
<feature type="domain" description="Radical SAM core" evidence="7">
    <location>
        <begin position="40"/>
        <end position="269"/>
    </location>
</feature>
<dbReference type="Gene3D" id="3.20.20.70">
    <property type="entry name" value="Aldolase class I"/>
    <property type="match status" value="1"/>
</dbReference>
<comment type="cofactor">
    <cofactor evidence="1">
        <name>[4Fe-4S] cluster</name>
        <dbReference type="ChEBI" id="CHEBI:49883"/>
    </cofactor>
</comment>
<dbReference type="InterPro" id="IPR050377">
    <property type="entry name" value="Radical_SAM_PqqE_MftC-like"/>
</dbReference>
<evidence type="ECO:0000256" key="5">
    <source>
        <dbReference type="ARBA" id="ARBA00023004"/>
    </source>
</evidence>
<keyword evidence="2" id="KW-0004">4Fe-4S</keyword>
<dbReference type="CDD" id="cd21126">
    <property type="entry name" value="SPASM_rSAM"/>
    <property type="match status" value="1"/>
</dbReference>
<keyword evidence="6" id="KW-0411">Iron-sulfur</keyword>
<dbReference type="PROSITE" id="PS51918">
    <property type="entry name" value="RADICAL_SAM"/>
    <property type="match status" value="1"/>
</dbReference>
<dbReference type="GO" id="GO:0051536">
    <property type="term" value="F:iron-sulfur cluster binding"/>
    <property type="evidence" value="ECO:0007669"/>
    <property type="project" value="UniProtKB-KW"/>
</dbReference>
<evidence type="ECO:0000313" key="9">
    <source>
        <dbReference type="Proteomes" id="UP000194873"/>
    </source>
</evidence>
<dbReference type="GO" id="GO:0046872">
    <property type="term" value="F:metal ion binding"/>
    <property type="evidence" value="ECO:0007669"/>
    <property type="project" value="UniProtKB-KW"/>
</dbReference>
<dbReference type="InterPro" id="IPR034391">
    <property type="entry name" value="AdoMet-like_SPASM_containing"/>
</dbReference>
<reference evidence="8 9" key="1">
    <citation type="submission" date="2017-01" db="EMBL/GenBank/DDBJ databases">
        <title>A new Hymenobacter.</title>
        <authorList>
            <person name="Liang Y."/>
            <person name="Feng F."/>
        </authorList>
    </citation>
    <scope>NUCLEOTIDE SEQUENCE [LARGE SCALE GENOMIC DNA]</scope>
    <source>
        <strain evidence="8">MIMBbqt21</strain>
    </source>
</reference>